<feature type="compositionally biased region" description="Low complexity" evidence="5">
    <location>
        <begin position="121"/>
        <end position="130"/>
    </location>
</feature>
<feature type="domain" description="Tyrosine specific protein phosphatases" evidence="8">
    <location>
        <begin position="974"/>
        <end position="1049"/>
    </location>
</feature>
<dbReference type="SUPFAM" id="SSF52799">
    <property type="entry name" value="(Phosphotyrosine protein) phosphatases II"/>
    <property type="match status" value="2"/>
</dbReference>
<dbReference type="InterPro" id="IPR029021">
    <property type="entry name" value="Prot-tyrosine_phosphatase-like"/>
</dbReference>
<evidence type="ECO:0000256" key="3">
    <source>
        <dbReference type="ARBA" id="ARBA00022912"/>
    </source>
</evidence>
<sequence>MDELGVKFLILGLALVLALFILLGSLLFLCHRHKRRRIHMGKMELDPSKLFDSPASYHKNSPHLSKAVADEKATKNGFAQVFHGSPTLPKKTYEAPPPPPVPSPRDDSKQMKVSPYGGGDPNNNEPDNLDCSGMTKGNLCTVISIDNDDSEHVGPVGTLTSSMPRKDTPGNGQQISPGSMTDRPDKLSLKNRPFKISELPELKGEQTSPTGASGNGPPRENVLKDLPKDSPLTVRRFPNKMEKLAENENEMLYYEFDILNQESQTSIRPRSTTSELNENIRKNRFYDILPYDFNRVKLKNRGDKSDYINASYITTDDGSLSYIAAQGPIGETESASGRRVDTVADFWYMAWQENIETIIMLTQCSEGVRQKCAMYWPENAGENIEVGGDLKIDLYQITEDEICFQRELWLTKGDSPKRKIVQWHYKDWKDAAGPQDAENLLTFMETIRAQEKESKSEKRPPLLVHCSAGVGRTGVYIAVDILLEKLQRENMIDIFDTVSRLREARTSMVQNAEQYLTVYEVIALAIRKRQNINSSTLCMMKQEYYVMLVFTSVLLHLIPTNCSLSSIPRHKRSADGTVDGTMDETQQIAESAKGQTSDHKPFLEKGEMLMRYLHAFNDAIKATPDTRKGGLKKTFEMKFRDDGHSDADTLLHGMLKIDYKQNNSITTGKMVAVAAVQKISLGRKFWSKNLGTKQNYISHEQATSIVETALQANWASVVGNYLANELKLYLIQLEQVIADAASHSEAKHAQDLTQVEGSPAVKGNSPVAAPQGRCVCRLFPTASLLEGLFTQTSKGRVQHNVAKGESRRRVHVLHTIPQQTPLMHKGRRAPVIVGFIPVSITRKCVNKTDDGSLSYIAAQGPIGETESASGRRVDTVADFWYMAWQENIETIIMLTQCSEGVRQKCAMYWPENAGENIEVGGDLKIDLYQITEDEICFQRELWLTKGDSPKRKIVQWHYKDWKDAAGPQDAENLLTFMETIRAQEKESKSEKRPPLLVHCSAGVGRTGVYIAVDILLEKLQRENMIDIFDTVSRLREARTSMVQNAEQYLTVYEVIALAIRKRQNINSSTLCMMKQEYYVMLVFTSVLLHLIPTNCSLSSIPRHKRSADGTVDGTMDETQQIAESAKGQTSDHKPFLEKGEMLMRYLHAFNDAIKATPDTRKGGLKKTFEMKFRDDGHSDADTLLHGMLKIDYKQNNSITTGKMVAVAAVQKISLGRKFWSKNLGTKQNYISHEQATSIVETALQANWASVVGNYLANELKLYLIQLEQVIADAASHSEAKHAQDLTQVEGSPAVKGNSPVAAPQGRKEKGLRNRIGAERIKIKAVSAGYFPLPLCWKDSSHRPAKEECSTMLQKERADEECMCCTLSHNRHR</sequence>
<feature type="domain" description="Tyrosine specific protein phosphatases" evidence="8">
    <location>
        <begin position="441"/>
        <end position="516"/>
    </location>
</feature>
<feature type="region of interest" description="Disordered" evidence="5">
    <location>
        <begin position="84"/>
        <end position="130"/>
    </location>
</feature>
<feature type="region of interest" description="Disordered" evidence="5">
    <location>
        <begin position="147"/>
        <end position="231"/>
    </location>
</feature>
<dbReference type="InterPro" id="IPR003595">
    <property type="entry name" value="Tyr_Pase_cat"/>
</dbReference>
<accession>A0AAD4R5F8</accession>
<dbReference type="InterPro" id="IPR000242">
    <property type="entry name" value="PTP_cat"/>
</dbReference>
<dbReference type="Pfam" id="PF00102">
    <property type="entry name" value="Y_phosphatase"/>
    <property type="match status" value="2"/>
</dbReference>
<dbReference type="PANTHER" id="PTHR19134:SF548">
    <property type="entry name" value="TYROSINE-PROTEIN PHOSPHATASE"/>
    <property type="match status" value="1"/>
</dbReference>
<feature type="domain" description="Tyrosine-protein phosphatase" evidence="7">
    <location>
        <begin position="252"/>
        <end position="525"/>
    </location>
</feature>
<dbReference type="PROSITE" id="PS50056">
    <property type="entry name" value="TYR_PHOSPHATASE_2"/>
    <property type="match status" value="2"/>
</dbReference>
<feature type="domain" description="Tyrosine-protein phosphatase" evidence="7">
    <location>
        <begin position="794"/>
        <end position="1058"/>
    </location>
</feature>
<dbReference type="PANTHER" id="PTHR19134">
    <property type="entry name" value="RECEPTOR-TYPE TYROSINE-PROTEIN PHOSPHATASE"/>
    <property type="match status" value="1"/>
</dbReference>
<feature type="region of interest" description="Disordered" evidence="5">
    <location>
        <begin position="1281"/>
        <end position="1309"/>
    </location>
</feature>
<keyword evidence="10" id="KW-1185">Reference proteome</keyword>
<dbReference type="GO" id="GO:0004725">
    <property type="term" value="F:protein tyrosine phosphatase activity"/>
    <property type="evidence" value="ECO:0007669"/>
    <property type="project" value="UniProtKB-EC"/>
</dbReference>
<dbReference type="Proteomes" id="UP001201812">
    <property type="component" value="Unassembled WGS sequence"/>
</dbReference>
<proteinExistence type="predicted"/>
<comment type="caution">
    <text evidence="9">The sequence shown here is derived from an EMBL/GenBank/DDBJ whole genome shotgun (WGS) entry which is preliminary data.</text>
</comment>
<dbReference type="EC" id="3.1.3.48" evidence="1"/>
<dbReference type="CDD" id="cd00047">
    <property type="entry name" value="PTPc"/>
    <property type="match status" value="2"/>
</dbReference>
<keyword evidence="6" id="KW-0812">Transmembrane</keyword>
<gene>
    <name evidence="9" type="ORF">DdX_10534</name>
</gene>
<evidence type="ECO:0000256" key="5">
    <source>
        <dbReference type="SAM" id="MobiDB-lite"/>
    </source>
</evidence>
<keyword evidence="2" id="KW-0378">Hydrolase</keyword>
<feature type="compositionally biased region" description="Polar residues" evidence="5">
    <location>
        <begin position="170"/>
        <end position="179"/>
    </location>
</feature>
<evidence type="ECO:0000259" key="7">
    <source>
        <dbReference type="PROSITE" id="PS50055"/>
    </source>
</evidence>
<name>A0AAD4R5F8_9BILA</name>
<evidence type="ECO:0000256" key="4">
    <source>
        <dbReference type="ARBA" id="ARBA00051722"/>
    </source>
</evidence>
<keyword evidence="6" id="KW-1133">Transmembrane helix</keyword>
<keyword evidence="6" id="KW-0472">Membrane</keyword>
<dbReference type="SMART" id="SM00194">
    <property type="entry name" value="PTPc"/>
    <property type="match status" value="2"/>
</dbReference>
<dbReference type="PRINTS" id="PR00700">
    <property type="entry name" value="PRTYPHPHTASE"/>
</dbReference>
<dbReference type="PROSITE" id="PS50055">
    <property type="entry name" value="TYR_PHOSPHATASE_PTP"/>
    <property type="match status" value="2"/>
</dbReference>
<dbReference type="FunFam" id="3.90.190.10:FF:000102">
    <property type="entry name" value="Receptor-type tyrosine-protein phosphatase"/>
    <property type="match status" value="1"/>
</dbReference>
<evidence type="ECO:0000259" key="8">
    <source>
        <dbReference type="PROSITE" id="PS50056"/>
    </source>
</evidence>
<dbReference type="InterPro" id="IPR050348">
    <property type="entry name" value="Protein-Tyr_Phosphatase"/>
</dbReference>
<evidence type="ECO:0000256" key="1">
    <source>
        <dbReference type="ARBA" id="ARBA00013064"/>
    </source>
</evidence>
<reference evidence="9" key="1">
    <citation type="submission" date="2022-01" db="EMBL/GenBank/DDBJ databases">
        <title>Genome Sequence Resource for Two Populations of Ditylenchus destructor, the Migratory Endoparasitic Phytonematode.</title>
        <authorList>
            <person name="Zhang H."/>
            <person name="Lin R."/>
            <person name="Xie B."/>
        </authorList>
    </citation>
    <scope>NUCLEOTIDE SEQUENCE</scope>
    <source>
        <strain evidence="9">BazhouSP</strain>
    </source>
</reference>
<dbReference type="Gene3D" id="3.90.190.10">
    <property type="entry name" value="Protein tyrosine phosphatase superfamily"/>
    <property type="match status" value="2"/>
</dbReference>
<dbReference type="EMBL" id="JAKKPZ010000024">
    <property type="protein sequence ID" value="KAI1710833.1"/>
    <property type="molecule type" value="Genomic_DNA"/>
</dbReference>
<feature type="transmembrane region" description="Helical" evidence="6">
    <location>
        <begin position="6"/>
        <end position="30"/>
    </location>
</feature>
<dbReference type="PROSITE" id="PS00383">
    <property type="entry name" value="TYR_PHOSPHATASE_1"/>
    <property type="match status" value="2"/>
</dbReference>
<dbReference type="InterPro" id="IPR016130">
    <property type="entry name" value="Tyr_Pase_AS"/>
</dbReference>
<dbReference type="GO" id="GO:0045202">
    <property type="term" value="C:synapse"/>
    <property type="evidence" value="ECO:0007669"/>
    <property type="project" value="UniProtKB-ARBA"/>
</dbReference>
<evidence type="ECO:0000256" key="6">
    <source>
        <dbReference type="SAM" id="Phobius"/>
    </source>
</evidence>
<evidence type="ECO:0000256" key="2">
    <source>
        <dbReference type="ARBA" id="ARBA00022801"/>
    </source>
</evidence>
<comment type="catalytic activity">
    <reaction evidence="4">
        <text>O-phospho-L-tyrosyl-[protein] + H2O = L-tyrosyl-[protein] + phosphate</text>
        <dbReference type="Rhea" id="RHEA:10684"/>
        <dbReference type="Rhea" id="RHEA-COMP:10136"/>
        <dbReference type="Rhea" id="RHEA-COMP:20101"/>
        <dbReference type="ChEBI" id="CHEBI:15377"/>
        <dbReference type="ChEBI" id="CHEBI:43474"/>
        <dbReference type="ChEBI" id="CHEBI:46858"/>
        <dbReference type="ChEBI" id="CHEBI:61978"/>
        <dbReference type="EC" id="3.1.3.48"/>
    </reaction>
</comment>
<dbReference type="InterPro" id="IPR000387">
    <property type="entry name" value="Tyr_Pase_dom"/>
</dbReference>
<evidence type="ECO:0000313" key="10">
    <source>
        <dbReference type="Proteomes" id="UP001201812"/>
    </source>
</evidence>
<organism evidence="9 10">
    <name type="scientific">Ditylenchus destructor</name>
    <dbReference type="NCBI Taxonomy" id="166010"/>
    <lineage>
        <taxon>Eukaryota</taxon>
        <taxon>Metazoa</taxon>
        <taxon>Ecdysozoa</taxon>
        <taxon>Nematoda</taxon>
        <taxon>Chromadorea</taxon>
        <taxon>Rhabditida</taxon>
        <taxon>Tylenchina</taxon>
        <taxon>Tylenchomorpha</taxon>
        <taxon>Sphaerularioidea</taxon>
        <taxon>Anguinidae</taxon>
        <taxon>Anguininae</taxon>
        <taxon>Ditylenchus</taxon>
    </lineage>
</organism>
<protein>
    <recommendedName>
        <fullName evidence="1">protein-tyrosine-phosphatase</fullName>
        <ecNumber evidence="1">3.1.3.48</ecNumber>
    </recommendedName>
</protein>
<dbReference type="GO" id="GO:0008045">
    <property type="term" value="P:motor neuron axon guidance"/>
    <property type="evidence" value="ECO:0007669"/>
    <property type="project" value="TreeGrafter"/>
</dbReference>
<keyword evidence="3" id="KW-0904">Protein phosphatase</keyword>
<evidence type="ECO:0000313" key="9">
    <source>
        <dbReference type="EMBL" id="KAI1710833.1"/>
    </source>
</evidence>
<dbReference type="SMART" id="SM00404">
    <property type="entry name" value="PTPc_motif"/>
    <property type="match status" value="2"/>
</dbReference>